<evidence type="ECO:0000313" key="4">
    <source>
        <dbReference type="Proteomes" id="UP000217343"/>
    </source>
</evidence>
<dbReference type="EMBL" id="CP022203">
    <property type="protein sequence ID" value="ATB45315.1"/>
    <property type="molecule type" value="Genomic_DNA"/>
</dbReference>
<dbReference type="Pfam" id="PF00535">
    <property type="entry name" value="Glycos_transf_2"/>
    <property type="match status" value="1"/>
</dbReference>
<feature type="domain" description="Glycosyltransferase 2-like" evidence="2">
    <location>
        <begin position="10"/>
        <end position="161"/>
    </location>
</feature>
<sequence length="274" mass="30981">MKLGGYVLHRNNQDTLEPCLRGLLALCDDVVALDSGATDGSAELARSLGARSVPHAWRGYGAARDAAVRALAPCDYVFFLDSDEHLGPEAVEALRAWKASSPTEAVYRLPRRDWAELGARRFRYRTQWRARLVRRDKAVWRPEQIVHEALPKMAGGRVHAFIEHRFATSVENRAVKEDRYALLWALRAHAEQRRLKPVGVQRVASWVRDCMLKGALWRGGAGASRLAWAVAGYHATKYAYLRELQQGRYPELTRIYAEGRYDELFARVRDGALG</sequence>
<dbReference type="CDD" id="cd02511">
    <property type="entry name" value="Beta4Glucosyltransferase"/>
    <property type="match status" value="1"/>
</dbReference>
<dbReference type="InterPro" id="IPR029044">
    <property type="entry name" value="Nucleotide-diphossugar_trans"/>
</dbReference>
<reference evidence="3 4" key="1">
    <citation type="submission" date="2017-06" db="EMBL/GenBank/DDBJ databases">
        <title>Sequencing and comparative analysis of myxobacterial genomes.</title>
        <authorList>
            <person name="Rupp O."/>
            <person name="Goesmann A."/>
            <person name="Sogaard-Andersen L."/>
        </authorList>
    </citation>
    <scope>NUCLEOTIDE SEQUENCE [LARGE SCALE GENOMIC DNA]</scope>
    <source>
        <strain evidence="3 4">DSM 14697</strain>
    </source>
</reference>
<accession>A0A250JN79</accession>
<dbReference type="AlphaFoldDB" id="A0A250JN79"/>
<dbReference type="SUPFAM" id="SSF53448">
    <property type="entry name" value="Nucleotide-diphospho-sugar transferases"/>
    <property type="match status" value="1"/>
</dbReference>
<name>A0A250JN79_9BACT</name>
<proteinExistence type="inferred from homology"/>
<protein>
    <submittedName>
        <fullName evidence="3">Glycosyl transferase family 2</fullName>
    </submittedName>
</protein>
<keyword evidence="4" id="KW-1185">Reference proteome</keyword>
<dbReference type="GO" id="GO:0016740">
    <property type="term" value="F:transferase activity"/>
    <property type="evidence" value="ECO:0007669"/>
    <property type="project" value="UniProtKB-KW"/>
</dbReference>
<dbReference type="PANTHER" id="PTHR43630:SF2">
    <property type="entry name" value="GLYCOSYLTRANSFERASE"/>
    <property type="match status" value="1"/>
</dbReference>
<organism evidence="3 4">
    <name type="scientific">Corallococcus macrosporus DSM 14697</name>
    <dbReference type="NCBI Taxonomy" id="1189310"/>
    <lineage>
        <taxon>Bacteria</taxon>
        <taxon>Pseudomonadati</taxon>
        <taxon>Myxococcota</taxon>
        <taxon>Myxococcia</taxon>
        <taxon>Myxococcales</taxon>
        <taxon>Cystobacterineae</taxon>
        <taxon>Myxococcaceae</taxon>
        <taxon>Corallococcus</taxon>
    </lineage>
</organism>
<dbReference type="RefSeq" id="WP_095957181.1">
    <property type="nucleotide sequence ID" value="NZ_CP022203.1"/>
</dbReference>
<dbReference type="Proteomes" id="UP000217343">
    <property type="component" value="Chromosome"/>
</dbReference>
<evidence type="ECO:0000313" key="3">
    <source>
        <dbReference type="EMBL" id="ATB45315.1"/>
    </source>
</evidence>
<dbReference type="Gene3D" id="3.90.550.10">
    <property type="entry name" value="Spore Coat Polysaccharide Biosynthesis Protein SpsA, Chain A"/>
    <property type="match status" value="1"/>
</dbReference>
<dbReference type="OrthoDB" id="5522021at2"/>
<keyword evidence="3" id="KW-0808">Transferase</keyword>
<comment type="similarity">
    <text evidence="1">Belongs to the glycosyltransferase 2 family. WaaE/KdtX subfamily.</text>
</comment>
<dbReference type="PANTHER" id="PTHR43630">
    <property type="entry name" value="POLY-BETA-1,6-N-ACETYL-D-GLUCOSAMINE SYNTHASE"/>
    <property type="match status" value="1"/>
</dbReference>
<dbReference type="KEGG" id="mmas:MYMAC_000900"/>
<evidence type="ECO:0000259" key="2">
    <source>
        <dbReference type="Pfam" id="PF00535"/>
    </source>
</evidence>
<evidence type="ECO:0000256" key="1">
    <source>
        <dbReference type="ARBA" id="ARBA00038494"/>
    </source>
</evidence>
<dbReference type="InterPro" id="IPR001173">
    <property type="entry name" value="Glyco_trans_2-like"/>
</dbReference>
<gene>
    <name evidence="3" type="ORF">MYMAC_000900</name>
</gene>